<dbReference type="InterPro" id="IPR008988">
    <property type="entry name" value="Transcriptional_repressor_C"/>
</dbReference>
<dbReference type="SUPFAM" id="SSF55681">
    <property type="entry name" value="Class II aaRS and biotin synthetases"/>
    <property type="match status" value="1"/>
</dbReference>
<dbReference type="GO" id="GO:0004077">
    <property type="term" value="F:biotin--[biotin carboxyl-carrier protein] ligase activity"/>
    <property type="evidence" value="ECO:0007669"/>
    <property type="project" value="UniProtKB-EC"/>
</dbReference>
<dbReference type="InterPro" id="IPR003142">
    <property type="entry name" value="BPL_C"/>
</dbReference>
<reference evidence="5" key="1">
    <citation type="submission" date="2018-06" db="EMBL/GenBank/DDBJ databases">
        <authorList>
            <person name="Zhirakovskaya E."/>
        </authorList>
    </citation>
    <scope>NUCLEOTIDE SEQUENCE</scope>
</reference>
<dbReference type="Pfam" id="PF02237">
    <property type="entry name" value="BPL_C"/>
    <property type="match status" value="1"/>
</dbReference>
<dbReference type="GO" id="GO:0005524">
    <property type="term" value="F:ATP binding"/>
    <property type="evidence" value="ECO:0007669"/>
    <property type="project" value="UniProtKB-KW"/>
</dbReference>
<evidence type="ECO:0000259" key="4">
    <source>
        <dbReference type="PROSITE" id="PS51733"/>
    </source>
</evidence>
<proteinExistence type="predicted"/>
<evidence type="ECO:0000256" key="1">
    <source>
        <dbReference type="ARBA" id="ARBA00022598"/>
    </source>
</evidence>
<sequence>MKVLANAGAGEGQWLHAEKQSGGKGRLGRVWESPKGNLYCSSLVEIKPADPPPSSLSFVSALAVRNTIASYLPEANIMLKWPNDILVTDKKICGILLERVDNMIVVGIGVNIAIAPILPDRKTTSLLAEGAESTLTASRFLEVLSENFAKTVCIWRQQGLSHILKKWQNRAHPIGATLTVSDEKGRKIAGEYAGLTNHGALRLRKSDGALIEIHAGDVELDQIHAE</sequence>
<dbReference type="AlphaFoldDB" id="A0A3B0SM37"/>
<dbReference type="EMBL" id="UOEF01000434">
    <property type="protein sequence ID" value="VAW05303.1"/>
    <property type="molecule type" value="Genomic_DNA"/>
</dbReference>
<dbReference type="InterPro" id="IPR045864">
    <property type="entry name" value="aa-tRNA-synth_II/BPL/LPL"/>
</dbReference>
<keyword evidence="3" id="KW-0067">ATP-binding</keyword>
<dbReference type="NCBIfam" id="TIGR00121">
    <property type="entry name" value="birA_ligase"/>
    <property type="match status" value="1"/>
</dbReference>
<dbReference type="InterPro" id="IPR004143">
    <property type="entry name" value="BPL_LPL_catalytic"/>
</dbReference>
<dbReference type="Gene3D" id="2.30.30.100">
    <property type="match status" value="1"/>
</dbReference>
<dbReference type="CDD" id="cd16442">
    <property type="entry name" value="BPL"/>
    <property type="match status" value="1"/>
</dbReference>
<dbReference type="Pfam" id="PF03099">
    <property type="entry name" value="BPL_LplA_LipB"/>
    <property type="match status" value="1"/>
</dbReference>
<protein>
    <submittedName>
        <fullName evidence="5">Biotin--protein ligase</fullName>
        <ecNumber evidence="5">6.3.4.9</ecNumber>
    </submittedName>
</protein>
<dbReference type="SUPFAM" id="SSF50037">
    <property type="entry name" value="C-terminal domain of transcriptional repressors"/>
    <property type="match status" value="1"/>
</dbReference>
<dbReference type="GO" id="GO:0005737">
    <property type="term" value="C:cytoplasm"/>
    <property type="evidence" value="ECO:0007669"/>
    <property type="project" value="TreeGrafter"/>
</dbReference>
<dbReference type="PROSITE" id="PS51733">
    <property type="entry name" value="BPL_LPL_CATALYTIC"/>
    <property type="match status" value="1"/>
</dbReference>
<organism evidence="5">
    <name type="scientific">hydrothermal vent metagenome</name>
    <dbReference type="NCBI Taxonomy" id="652676"/>
    <lineage>
        <taxon>unclassified sequences</taxon>
        <taxon>metagenomes</taxon>
        <taxon>ecological metagenomes</taxon>
    </lineage>
</organism>
<dbReference type="Gene3D" id="3.30.930.10">
    <property type="entry name" value="Bira Bifunctional Protein, Domain 2"/>
    <property type="match status" value="1"/>
</dbReference>
<evidence type="ECO:0000256" key="3">
    <source>
        <dbReference type="ARBA" id="ARBA00022840"/>
    </source>
</evidence>
<evidence type="ECO:0000313" key="5">
    <source>
        <dbReference type="EMBL" id="VAW05303.1"/>
    </source>
</evidence>
<gene>
    <name evidence="5" type="ORF">MNBD_ALPHA04-270</name>
</gene>
<dbReference type="PANTHER" id="PTHR12835:SF5">
    <property type="entry name" value="BIOTIN--PROTEIN LIGASE"/>
    <property type="match status" value="1"/>
</dbReference>
<feature type="domain" description="BPL/LPL catalytic" evidence="4">
    <location>
        <begin position="1"/>
        <end position="156"/>
    </location>
</feature>
<keyword evidence="1 5" id="KW-0436">Ligase</keyword>
<name>A0A3B0SM37_9ZZZZ</name>
<accession>A0A3B0SM37</accession>
<keyword evidence="2" id="KW-0547">Nucleotide-binding</keyword>
<dbReference type="EC" id="6.3.4.9" evidence="5"/>
<evidence type="ECO:0000256" key="2">
    <source>
        <dbReference type="ARBA" id="ARBA00022741"/>
    </source>
</evidence>
<dbReference type="InterPro" id="IPR004408">
    <property type="entry name" value="Biotin_CoA_COase_ligase"/>
</dbReference>
<dbReference type="PANTHER" id="PTHR12835">
    <property type="entry name" value="BIOTIN PROTEIN LIGASE"/>
    <property type="match status" value="1"/>
</dbReference>